<protein>
    <recommendedName>
        <fullName evidence="4">Thioesterase domain-containing protein</fullName>
    </recommendedName>
</protein>
<feature type="domain" description="Thioesterase" evidence="4">
    <location>
        <begin position="88"/>
        <end position="154"/>
    </location>
</feature>
<dbReference type="SUPFAM" id="SSF54637">
    <property type="entry name" value="Thioesterase/thiol ester dehydrase-isomerase"/>
    <property type="match status" value="1"/>
</dbReference>
<evidence type="ECO:0000256" key="3">
    <source>
        <dbReference type="SAM" id="SignalP"/>
    </source>
</evidence>
<keyword evidence="3" id="KW-0732">Signal</keyword>
<evidence type="ECO:0000259" key="4">
    <source>
        <dbReference type="Pfam" id="PF03061"/>
    </source>
</evidence>
<keyword evidence="6" id="KW-1185">Reference proteome</keyword>
<feature type="chain" id="PRO_5029569566" description="Thioesterase domain-containing protein" evidence="3">
    <location>
        <begin position="30"/>
        <end position="158"/>
    </location>
</feature>
<proteinExistence type="inferred from homology"/>
<evidence type="ECO:0000313" key="6">
    <source>
        <dbReference type="Proteomes" id="UP000593561"/>
    </source>
</evidence>
<reference evidence="5 6" key="1">
    <citation type="journal article" date="2019" name="Genome Biol. Evol.">
        <title>Insights into the evolution of the New World diploid cottons (Gossypium, subgenus Houzingenia) based on genome sequencing.</title>
        <authorList>
            <person name="Grover C.E."/>
            <person name="Arick M.A. 2nd"/>
            <person name="Thrash A."/>
            <person name="Conover J.L."/>
            <person name="Sanders W.S."/>
            <person name="Peterson D.G."/>
            <person name="Frelichowski J.E."/>
            <person name="Scheffler J.A."/>
            <person name="Scheffler B.E."/>
            <person name="Wendel J.F."/>
        </authorList>
    </citation>
    <scope>NUCLEOTIDE SEQUENCE [LARGE SCALE GENOMIC DNA]</scope>
    <source>
        <strain evidence="5">27</strain>
        <tissue evidence="5">Leaf</tissue>
    </source>
</reference>
<evidence type="ECO:0000313" key="5">
    <source>
        <dbReference type="EMBL" id="MBA0626244.1"/>
    </source>
</evidence>
<organism evidence="5 6">
    <name type="scientific">Gossypium davidsonii</name>
    <name type="common">Davidson's cotton</name>
    <name type="synonym">Gossypium klotzschianum subsp. davidsonii</name>
    <dbReference type="NCBI Taxonomy" id="34287"/>
    <lineage>
        <taxon>Eukaryota</taxon>
        <taxon>Viridiplantae</taxon>
        <taxon>Streptophyta</taxon>
        <taxon>Embryophyta</taxon>
        <taxon>Tracheophyta</taxon>
        <taxon>Spermatophyta</taxon>
        <taxon>Magnoliopsida</taxon>
        <taxon>eudicotyledons</taxon>
        <taxon>Gunneridae</taxon>
        <taxon>Pentapetalae</taxon>
        <taxon>rosids</taxon>
        <taxon>malvids</taxon>
        <taxon>Malvales</taxon>
        <taxon>Malvaceae</taxon>
        <taxon>Malvoideae</taxon>
        <taxon>Gossypium</taxon>
    </lineage>
</organism>
<dbReference type="Pfam" id="PF03061">
    <property type="entry name" value="4HBT"/>
    <property type="match status" value="1"/>
</dbReference>
<evidence type="ECO:0000256" key="1">
    <source>
        <dbReference type="ARBA" id="ARBA00008324"/>
    </source>
</evidence>
<dbReference type="InterPro" id="IPR006683">
    <property type="entry name" value="Thioestr_dom"/>
</dbReference>
<dbReference type="CDD" id="cd03443">
    <property type="entry name" value="PaaI_thioesterase"/>
    <property type="match status" value="1"/>
</dbReference>
<dbReference type="Proteomes" id="UP000593561">
    <property type="component" value="Unassembled WGS sequence"/>
</dbReference>
<name>A0A7J8SJD9_GOSDV</name>
<sequence length="158" mass="17432">MLPTILVKSSMRMLLTLPLGFLSMFSDECQPVISHELVALTLESPLIVVAQKGSICRNFVVPIRASGNKISEFPFELLFDPDGNWEVGAMSTLIDDVGAAAIYSVADHVKASLDFNISFHSTARTQEEVEIEAKVIAEKGKLSLVVVEIRRKRNGDYH</sequence>
<dbReference type="GO" id="GO:0047617">
    <property type="term" value="F:fatty acyl-CoA hydrolase activity"/>
    <property type="evidence" value="ECO:0007669"/>
    <property type="project" value="InterPro"/>
</dbReference>
<comment type="similarity">
    <text evidence="1">Belongs to the thioesterase PaaI family.</text>
</comment>
<dbReference type="PANTHER" id="PTHR21660:SF1">
    <property type="entry name" value="ACYL-COENZYME A THIOESTERASE 13"/>
    <property type="match status" value="1"/>
</dbReference>
<gene>
    <name evidence="5" type="ORF">Godav_003944</name>
</gene>
<dbReference type="InterPro" id="IPR029069">
    <property type="entry name" value="HotDog_dom_sf"/>
</dbReference>
<dbReference type="InterPro" id="IPR039298">
    <property type="entry name" value="ACOT13"/>
</dbReference>
<dbReference type="AlphaFoldDB" id="A0A7J8SJD9"/>
<dbReference type="PANTHER" id="PTHR21660">
    <property type="entry name" value="THIOESTERASE SUPERFAMILY MEMBER-RELATED"/>
    <property type="match status" value="1"/>
</dbReference>
<dbReference type="EMBL" id="JABFAC010000010">
    <property type="protein sequence ID" value="MBA0626244.1"/>
    <property type="molecule type" value="Genomic_DNA"/>
</dbReference>
<feature type="signal peptide" evidence="3">
    <location>
        <begin position="1"/>
        <end position="29"/>
    </location>
</feature>
<comment type="caution">
    <text evidence="5">The sequence shown here is derived from an EMBL/GenBank/DDBJ whole genome shotgun (WGS) entry which is preliminary data.</text>
</comment>
<evidence type="ECO:0000256" key="2">
    <source>
        <dbReference type="ARBA" id="ARBA00022801"/>
    </source>
</evidence>
<dbReference type="Gene3D" id="3.10.129.10">
    <property type="entry name" value="Hotdog Thioesterase"/>
    <property type="match status" value="1"/>
</dbReference>
<keyword evidence="2" id="KW-0378">Hydrolase</keyword>
<accession>A0A7J8SJD9</accession>